<keyword evidence="3" id="KW-0326">Glycosidase</keyword>
<reference evidence="4" key="1">
    <citation type="submission" date="2019-03" db="EMBL/GenBank/DDBJ databases">
        <authorList>
            <person name="Mank J."/>
            <person name="Almeida P."/>
        </authorList>
    </citation>
    <scope>NUCLEOTIDE SEQUENCE</scope>
    <source>
        <strain evidence="4">78183</strain>
    </source>
</reference>
<dbReference type="AlphaFoldDB" id="A0A6N2KEJ4"/>
<dbReference type="PANTHER" id="PTHR10353:SF267">
    <property type="entry name" value="BETA-GLUCOSIDASE"/>
    <property type="match status" value="1"/>
</dbReference>
<proteinExistence type="inferred from homology"/>
<dbReference type="FunFam" id="3.20.20.80:FF:000020">
    <property type="entry name" value="Beta-glucosidase 12"/>
    <property type="match status" value="1"/>
</dbReference>
<dbReference type="PANTHER" id="PTHR10353">
    <property type="entry name" value="GLYCOSYL HYDROLASE"/>
    <property type="match status" value="1"/>
</dbReference>
<accession>A0A6N2KEJ4</accession>
<dbReference type="InterPro" id="IPR001360">
    <property type="entry name" value="Glyco_hydro_1"/>
</dbReference>
<dbReference type="Pfam" id="PF00232">
    <property type="entry name" value="Glyco_hydro_1"/>
    <property type="match status" value="3"/>
</dbReference>
<keyword evidence="2" id="KW-0378">Hydrolase</keyword>
<evidence type="ECO:0000256" key="1">
    <source>
        <dbReference type="ARBA" id="ARBA00010838"/>
    </source>
</evidence>
<organism evidence="4">
    <name type="scientific">Salix viminalis</name>
    <name type="common">Common osier</name>
    <name type="synonym">Basket willow</name>
    <dbReference type="NCBI Taxonomy" id="40686"/>
    <lineage>
        <taxon>Eukaryota</taxon>
        <taxon>Viridiplantae</taxon>
        <taxon>Streptophyta</taxon>
        <taxon>Embryophyta</taxon>
        <taxon>Tracheophyta</taxon>
        <taxon>Spermatophyta</taxon>
        <taxon>Magnoliopsida</taxon>
        <taxon>eudicotyledons</taxon>
        <taxon>Gunneridae</taxon>
        <taxon>Pentapetalae</taxon>
        <taxon>rosids</taxon>
        <taxon>fabids</taxon>
        <taxon>Malpighiales</taxon>
        <taxon>Salicaceae</taxon>
        <taxon>Saliceae</taxon>
        <taxon>Salix</taxon>
    </lineage>
</organism>
<sequence length="946" mass="108920">MGSIAKLSRNSFPDVFVFGSSSSAYQFEGETNKSGKGPNIWDTFIEEHPERISDHSNAKAAVDFYHRYKEDVQRMKGMGMDAFRFSISWSRVLPHGRLSAGINEEGIQFYNNLIDELIKNGMITLNEPFMFSVNGYDTGTMAPGRVSTLENYPGQPKISGATEVYTVTHHLLLAHATAVKLYKEKYQTCQGGKIGITLVSHWFEPYSTSESDYPQNMHDYVGERLPKFSEEESKMLRGSYDFIGVNYYTTYYAQNVEDANYKTIGFMEDARVTWPGERNGIPIGPQAGSSWLYICPEGIRHLLNYIKDAYENPTIYITENGVDDVNSSSLEEALNDHVREQYYKDIFDNVLESINDHGVDVKGFFAWSFLDDFEWGYGYSSRFGLYFIDYKDDLKRYAKNSFEGEANKSGKGPNIWDTFVEEHPERISDHSNAKAAVDFYHRYKEDVQRMKGMGMDAFRFSISWSRVLPHGRLSAGINEEGIQFYNNLIDELIKNGIQPYVTLFHWDTPQAIEDKYGGFLSRNILNDFRDFVELCFQKFGDRVKHWITLNEPFMFSVNGYDTGTLAPGRVSTLENYPGQPKISGATEVYTVTHHLLLAHATAVKLYKEKYQTCQGGKIGITLVSHWFEPYSTSESDYPQNMHDYVGERLPKFSEEESKMLRGSYDFIGVNYYTTYYAQNVEDANYKNIGFMEDARVTWPGERNGTPIGPQAGSSWLYICPEGIRHLLNYIKDAYENPTIYITENGVDDVNSSSLEEALNDHVREQYYKDIFDNVLESINDHGVDVKGFFAWSFLDDFEWGNGYSSRFGLYFIDYKDDLKRYAKNSVKWFKQFLHKDETKLINNITAMGSVDDFSRYSFPDDFVFGTSSSAYQYEGETNKHGRGPAIWDTFTEEHAERINDHSNGNVAVDFYHRYKEDVQRMKEMGMDAFRFSISWSRVLPRKFSSS</sequence>
<comment type="similarity">
    <text evidence="1">Belongs to the glycosyl hydrolase 1 family.</text>
</comment>
<dbReference type="SUPFAM" id="SSF51445">
    <property type="entry name" value="(Trans)glycosidases"/>
    <property type="match status" value="3"/>
</dbReference>
<protein>
    <recommendedName>
        <fullName evidence="5">Beta-glucosidase</fullName>
    </recommendedName>
</protein>
<evidence type="ECO:0008006" key="5">
    <source>
        <dbReference type="Google" id="ProtNLM"/>
    </source>
</evidence>
<evidence type="ECO:0000256" key="2">
    <source>
        <dbReference type="ARBA" id="ARBA00022801"/>
    </source>
</evidence>
<dbReference type="GO" id="GO:0008422">
    <property type="term" value="F:beta-glucosidase activity"/>
    <property type="evidence" value="ECO:0007669"/>
    <property type="project" value="TreeGrafter"/>
</dbReference>
<dbReference type="EMBL" id="CAADRP010000324">
    <property type="protein sequence ID" value="VFU26584.1"/>
    <property type="molecule type" value="Genomic_DNA"/>
</dbReference>
<dbReference type="PRINTS" id="PR00131">
    <property type="entry name" value="GLHYDRLASE1"/>
</dbReference>
<evidence type="ECO:0000256" key="3">
    <source>
        <dbReference type="ARBA" id="ARBA00023295"/>
    </source>
</evidence>
<dbReference type="Gene3D" id="3.20.20.80">
    <property type="entry name" value="Glycosidases"/>
    <property type="match status" value="5"/>
</dbReference>
<evidence type="ECO:0000313" key="4">
    <source>
        <dbReference type="EMBL" id="VFU26584.1"/>
    </source>
</evidence>
<dbReference type="GO" id="GO:0005975">
    <property type="term" value="P:carbohydrate metabolic process"/>
    <property type="evidence" value="ECO:0007669"/>
    <property type="project" value="InterPro"/>
</dbReference>
<gene>
    <name evidence="4" type="ORF">SVIM_LOCUS72154</name>
</gene>
<name>A0A6N2KEJ4_SALVM</name>
<dbReference type="InterPro" id="IPR017853">
    <property type="entry name" value="GH"/>
</dbReference>